<feature type="signal peptide" evidence="3">
    <location>
        <begin position="1"/>
        <end position="18"/>
    </location>
</feature>
<evidence type="ECO:0000256" key="3">
    <source>
        <dbReference type="SAM" id="SignalP"/>
    </source>
</evidence>
<feature type="chain" id="PRO_5038031715" evidence="3">
    <location>
        <begin position="19"/>
        <end position="377"/>
    </location>
</feature>
<sequence length="377" mass="42251">MKILTTSLFVALAVPAVADIITLKDGTKLDAQILEKSLEEYVLEVNVTKSIKERRTIKRSEVADVEIVNESDTIFEDNIAGLAPAPPYLSLKEYDARIKKIESFLLAHKLTSAGTKASKMLRELKAEREFIAKGGVKTSMEKSGLMSAEEREENALAVDASSAAKEFKDLVEARSYLGALRSYDNLERKFFGTKAHRESLPLIKAVVGTYTKLLSSELNGFDAREERRLAALERLPASDRQRALQAEEQRKSTFERLWTKEEDEEQTWFTVDTRNAESIESTLDALEDEAERLEAVEAELKEFEDVGELYRKGWTAAGEKDKEALEPILDALDEAGVEESYLDALIDRFDPTINNPPAEEEAGEEEEADSEETETAE</sequence>
<feature type="compositionally biased region" description="Acidic residues" evidence="2">
    <location>
        <begin position="358"/>
        <end position="377"/>
    </location>
</feature>
<name>A0A918TNF1_9BACT</name>
<comment type="caution">
    <text evidence="4">The sequence shown here is derived from an EMBL/GenBank/DDBJ whole genome shotgun (WGS) entry which is preliminary data.</text>
</comment>
<dbReference type="AlphaFoldDB" id="A0A918TNF1"/>
<keyword evidence="5" id="KW-1185">Reference proteome</keyword>
<dbReference type="EMBL" id="BMXI01000007">
    <property type="protein sequence ID" value="GHC52714.1"/>
    <property type="molecule type" value="Genomic_DNA"/>
</dbReference>
<reference evidence="4" key="2">
    <citation type="submission" date="2020-09" db="EMBL/GenBank/DDBJ databases">
        <authorList>
            <person name="Sun Q."/>
            <person name="Kim S."/>
        </authorList>
    </citation>
    <scope>NUCLEOTIDE SEQUENCE</scope>
    <source>
        <strain evidence="4">KCTC 12988</strain>
    </source>
</reference>
<evidence type="ECO:0000256" key="2">
    <source>
        <dbReference type="SAM" id="MobiDB-lite"/>
    </source>
</evidence>
<keyword evidence="1" id="KW-0175">Coiled coil</keyword>
<evidence type="ECO:0000313" key="5">
    <source>
        <dbReference type="Proteomes" id="UP000644507"/>
    </source>
</evidence>
<dbReference type="NCBIfam" id="NF041881">
    <property type="entry name" value="PTPDL_fam"/>
    <property type="match status" value="1"/>
</dbReference>
<evidence type="ECO:0000313" key="4">
    <source>
        <dbReference type="EMBL" id="GHC52714.1"/>
    </source>
</evidence>
<proteinExistence type="predicted"/>
<dbReference type="RefSeq" id="WP_189569691.1">
    <property type="nucleotide sequence ID" value="NZ_BMXI01000007.1"/>
</dbReference>
<organism evidence="4 5">
    <name type="scientific">Roseibacillus persicicus</name>
    <dbReference type="NCBI Taxonomy" id="454148"/>
    <lineage>
        <taxon>Bacteria</taxon>
        <taxon>Pseudomonadati</taxon>
        <taxon>Verrucomicrobiota</taxon>
        <taxon>Verrucomicrobiia</taxon>
        <taxon>Verrucomicrobiales</taxon>
        <taxon>Verrucomicrobiaceae</taxon>
        <taxon>Roseibacillus</taxon>
    </lineage>
</organism>
<evidence type="ECO:0000256" key="1">
    <source>
        <dbReference type="SAM" id="Coils"/>
    </source>
</evidence>
<feature type="coiled-coil region" evidence="1">
    <location>
        <begin position="276"/>
        <end position="306"/>
    </location>
</feature>
<keyword evidence="3" id="KW-0732">Signal</keyword>
<protein>
    <submittedName>
        <fullName evidence="4">Uncharacterized protein</fullName>
    </submittedName>
</protein>
<reference evidence="4" key="1">
    <citation type="journal article" date="2014" name="Int. J. Syst. Evol. Microbiol.">
        <title>Complete genome sequence of Corynebacterium casei LMG S-19264T (=DSM 44701T), isolated from a smear-ripened cheese.</title>
        <authorList>
            <consortium name="US DOE Joint Genome Institute (JGI-PGF)"/>
            <person name="Walter F."/>
            <person name="Albersmeier A."/>
            <person name="Kalinowski J."/>
            <person name="Ruckert C."/>
        </authorList>
    </citation>
    <scope>NUCLEOTIDE SEQUENCE</scope>
    <source>
        <strain evidence="4">KCTC 12988</strain>
    </source>
</reference>
<gene>
    <name evidence="4" type="ORF">GCM10007100_18860</name>
</gene>
<accession>A0A918TNF1</accession>
<feature type="region of interest" description="Disordered" evidence="2">
    <location>
        <begin position="348"/>
        <end position="377"/>
    </location>
</feature>
<dbReference type="Proteomes" id="UP000644507">
    <property type="component" value="Unassembled WGS sequence"/>
</dbReference>